<sequence>MFTYSASEDGWVEMEMASSNDFPSFNYMAVGFSNDDKMGDEPVTQCVFPNTGKAGAYFSYNVDKNNEDPTAAVDLTAENENLKLIYAHRGEDGMYCHFRQMSSKESKFAPNLDKEYQLFLVRGETDDPKGPGLHSLDPRSAGYPYITERKINVGQVQRRDAEPKLGSDNDTMGSTLETETTAVASWPSPETKFWLVRVHGILMILAWFVFLMTGVLSARYLRDNFSSSTPFGLKWWFHILSHLKNKAPNKTISMEMRNRSAHRYDDSGKIINSPPKIINQKPLHGLTALWVFFVLFSICVAALLIMMLTT</sequence>
<dbReference type="STRING" id="334426.A0A158PDG8"/>
<dbReference type="Proteomes" id="UP000267027">
    <property type="component" value="Unassembled WGS sequence"/>
</dbReference>
<gene>
    <name evidence="2" type="ORF">ACOC_LOCUS659</name>
</gene>
<evidence type="ECO:0000256" key="1">
    <source>
        <dbReference type="SAM" id="Phobius"/>
    </source>
</evidence>
<evidence type="ECO:0000313" key="3">
    <source>
        <dbReference type="Proteomes" id="UP000267027"/>
    </source>
</evidence>
<evidence type="ECO:0000313" key="2">
    <source>
        <dbReference type="EMBL" id="VDM52244.1"/>
    </source>
</evidence>
<reference evidence="4" key="1">
    <citation type="submission" date="2016-04" db="UniProtKB">
        <authorList>
            <consortium name="WormBaseParasite"/>
        </authorList>
    </citation>
    <scope>IDENTIFICATION</scope>
</reference>
<evidence type="ECO:0000313" key="4">
    <source>
        <dbReference type="WBParaSite" id="ACOC_0000065801-mRNA-1"/>
    </source>
</evidence>
<keyword evidence="1" id="KW-1133">Transmembrane helix</keyword>
<feature type="transmembrane region" description="Helical" evidence="1">
    <location>
        <begin position="286"/>
        <end position="308"/>
    </location>
</feature>
<dbReference type="AlphaFoldDB" id="A0A158PDG8"/>
<dbReference type="OMA" id="CEERNDC"/>
<reference evidence="2 3" key="2">
    <citation type="submission" date="2018-11" db="EMBL/GenBank/DDBJ databases">
        <authorList>
            <consortium name="Pathogen Informatics"/>
        </authorList>
    </citation>
    <scope>NUCLEOTIDE SEQUENCE [LARGE SCALE GENOMIC DNA]</scope>
    <source>
        <strain evidence="2 3">Costa Rica</strain>
    </source>
</reference>
<keyword evidence="1" id="KW-0472">Membrane</keyword>
<dbReference type="EMBL" id="UYYA01000073">
    <property type="protein sequence ID" value="VDM52244.1"/>
    <property type="molecule type" value="Genomic_DNA"/>
</dbReference>
<name>A0A158PDG8_ANGCS</name>
<feature type="transmembrane region" description="Helical" evidence="1">
    <location>
        <begin position="194"/>
        <end position="216"/>
    </location>
</feature>
<protein>
    <submittedName>
        <fullName evidence="4">DOMON domain-containing protein</fullName>
    </submittedName>
</protein>
<dbReference type="WBParaSite" id="ACOC_0000065801-mRNA-1">
    <property type="protein sequence ID" value="ACOC_0000065801-mRNA-1"/>
    <property type="gene ID" value="ACOC_0000065801"/>
</dbReference>
<organism evidence="4">
    <name type="scientific">Angiostrongylus costaricensis</name>
    <name type="common">Nematode worm</name>
    <dbReference type="NCBI Taxonomy" id="334426"/>
    <lineage>
        <taxon>Eukaryota</taxon>
        <taxon>Metazoa</taxon>
        <taxon>Ecdysozoa</taxon>
        <taxon>Nematoda</taxon>
        <taxon>Chromadorea</taxon>
        <taxon>Rhabditida</taxon>
        <taxon>Rhabditina</taxon>
        <taxon>Rhabditomorpha</taxon>
        <taxon>Strongyloidea</taxon>
        <taxon>Metastrongylidae</taxon>
        <taxon>Angiostrongylus</taxon>
    </lineage>
</organism>
<accession>A0A158PDG8</accession>
<proteinExistence type="predicted"/>
<keyword evidence="3" id="KW-1185">Reference proteome</keyword>
<dbReference type="OrthoDB" id="2419613at2759"/>
<keyword evidence="1" id="KW-0812">Transmembrane</keyword>